<protein>
    <recommendedName>
        <fullName evidence="3">DNA-directed DNA polymerase family A palm domain-containing protein</fullName>
    </recommendedName>
</protein>
<feature type="domain" description="DNA-directed DNA polymerase family A palm" evidence="3">
    <location>
        <begin position="55"/>
        <end position="187"/>
    </location>
</feature>
<sequence length="187" mass="21364">MLFLFCKYFRRKGTTWTAVAHIITGVIGAGVLSLSWSVAHFHQKNQPALEKDRYKIRQAFIAAPGNSLIVADYGQHVGCLQSQLLKDAFASERRKAKMLNFSIAYGKASVGLSRDWKVSVEEAKETVVLWYRDRKEVLRWQEKRKREAHEKGATINTPLLMPFYGRNILSVDLVVDAKCAQNWYTAK</sequence>
<gene>
    <name evidence="4" type="ORF">F8388_004052</name>
    <name evidence="5" type="ORF">G4B88_014040</name>
</gene>
<dbReference type="InterPro" id="IPR043502">
    <property type="entry name" value="DNA/RNA_pol_sf"/>
</dbReference>
<dbReference type="InterPro" id="IPR002298">
    <property type="entry name" value="DNA_polymerase_A"/>
</dbReference>
<keyword evidence="1" id="KW-0235">DNA replication</keyword>
<reference evidence="6 7" key="1">
    <citation type="journal article" date="2020" name="bioRxiv">
        <title>Sequence and annotation of 42 cannabis genomes reveals extensive copy number variation in cannabinoid synthesis and pathogen resistance genes.</title>
        <authorList>
            <person name="Mckernan K.J."/>
            <person name="Helbert Y."/>
            <person name="Kane L.T."/>
            <person name="Ebling H."/>
            <person name="Zhang L."/>
            <person name="Liu B."/>
            <person name="Eaton Z."/>
            <person name="Mclaughlin S."/>
            <person name="Kingan S."/>
            <person name="Baybayan P."/>
            <person name="Concepcion G."/>
            <person name="Jordan M."/>
            <person name="Riva A."/>
            <person name="Barbazuk W."/>
            <person name="Harkins T."/>
        </authorList>
    </citation>
    <scope>NUCLEOTIDE SEQUENCE [LARGE SCALE GENOMIC DNA]</scope>
    <source>
        <strain evidence="6 7">cv. Jamaican Lion 4</strain>
        <strain evidence="5">Father</strain>
        <strain evidence="4">Mother</strain>
        <tissue evidence="4">Leaf</tissue>
    </source>
</reference>
<dbReference type="GO" id="GO:0006261">
    <property type="term" value="P:DNA-templated DNA replication"/>
    <property type="evidence" value="ECO:0007669"/>
    <property type="project" value="InterPro"/>
</dbReference>
<dbReference type="EMBL" id="JAATIP010000047">
    <property type="protein sequence ID" value="KAF4384745.1"/>
    <property type="molecule type" value="Genomic_DNA"/>
</dbReference>
<dbReference type="SMART" id="SM00482">
    <property type="entry name" value="POLAc"/>
    <property type="match status" value="1"/>
</dbReference>
<keyword evidence="2" id="KW-1133">Transmembrane helix</keyword>
<feature type="transmembrane region" description="Helical" evidence="2">
    <location>
        <begin position="20"/>
        <end position="41"/>
    </location>
</feature>
<dbReference type="GO" id="GO:0003887">
    <property type="term" value="F:DNA-directed DNA polymerase activity"/>
    <property type="evidence" value="ECO:0007669"/>
    <property type="project" value="InterPro"/>
</dbReference>
<keyword evidence="2" id="KW-0812">Transmembrane</keyword>
<dbReference type="PANTHER" id="PTHR10133">
    <property type="entry name" value="DNA POLYMERASE I"/>
    <property type="match status" value="1"/>
</dbReference>
<evidence type="ECO:0000313" key="4">
    <source>
        <dbReference type="EMBL" id="KAF4384745.1"/>
    </source>
</evidence>
<dbReference type="EMBL" id="JAATIQ010000013">
    <property type="protein sequence ID" value="KAF4401199.1"/>
    <property type="molecule type" value="Genomic_DNA"/>
</dbReference>
<comment type="caution">
    <text evidence="4">The sequence shown here is derived from an EMBL/GenBank/DDBJ whole genome shotgun (WGS) entry which is preliminary data.</text>
</comment>
<evidence type="ECO:0000313" key="6">
    <source>
        <dbReference type="Proteomes" id="UP000525078"/>
    </source>
</evidence>
<dbReference type="Gene3D" id="1.10.150.20">
    <property type="entry name" value="5' to 3' exonuclease, C-terminal subdomain"/>
    <property type="match status" value="1"/>
</dbReference>
<dbReference type="InterPro" id="IPR001098">
    <property type="entry name" value="DNA-dir_DNA_pol_A_palm_dom"/>
</dbReference>
<evidence type="ECO:0000313" key="7">
    <source>
        <dbReference type="Proteomes" id="UP000583929"/>
    </source>
</evidence>
<keyword evidence="7" id="KW-1185">Reference proteome</keyword>
<dbReference type="PANTHER" id="PTHR10133:SF27">
    <property type="entry name" value="DNA POLYMERASE NU"/>
    <property type="match status" value="1"/>
</dbReference>
<dbReference type="Pfam" id="PF00476">
    <property type="entry name" value="DNA_pol_A"/>
    <property type="match status" value="1"/>
</dbReference>
<organism evidence="4 6">
    <name type="scientific">Cannabis sativa</name>
    <name type="common">Hemp</name>
    <name type="synonym">Marijuana</name>
    <dbReference type="NCBI Taxonomy" id="3483"/>
    <lineage>
        <taxon>Eukaryota</taxon>
        <taxon>Viridiplantae</taxon>
        <taxon>Streptophyta</taxon>
        <taxon>Embryophyta</taxon>
        <taxon>Tracheophyta</taxon>
        <taxon>Spermatophyta</taxon>
        <taxon>Magnoliopsida</taxon>
        <taxon>eudicotyledons</taxon>
        <taxon>Gunneridae</taxon>
        <taxon>Pentapetalae</taxon>
        <taxon>rosids</taxon>
        <taxon>fabids</taxon>
        <taxon>Rosales</taxon>
        <taxon>Cannabaceae</taxon>
        <taxon>Cannabis</taxon>
    </lineage>
</organism>
<dbReference type="Proteomes" id="UP000525078">
    <property type="component" value="Unassembled WGS sequence"/>
</dbReference>
<keyword evidence="2" id="KW-0472">Membrane</keyword>
<evidence type="ECO:0000313" key="5">
    <source>
        <dbReference type="EMBL" id="KAF4401199.1"/>
    </source>
</evidence>
<dbReference type="GO" id="GO:0003677">
    <property type="term" value="F:DNA binding"/>
    <property type="evidence" value="ECO:0007669"/>
    <property type="project" value="InterPro"/>
</dbReference>
<dbReference type="AlphaFoldDB" id="A0A7J6GP94"/>
<dbReference type="Proteomes" id="UP000583929">
    <property type="component" value="Unassembled WGS sequence"/>
</dbReference>
<dbReference type="GO" id="GO:0006302">
    <property type="term" value="P:double-strand break repair"/>
    <property type="evidence" value="ECO:0007669"/>
    <property type="project" value="TreeGrafter"/>
</dbReference>
<evidence type="ECO:0000259" key="3">
    <source>
        <dbReference type="SMART" id="SM00482"/>
    </source>
</evidence>
<evidence type="ECO:0000256" key="2">
    <source>
        <dbReference type="SAM" id="Phobius"/>
    </source>
</evidence>
<proteinExistence type="predicted"/>
<dbReference type="SUPFAM" id="SSF56672">
    <property type="entry name" value="DNA/RNA polymerases"/>
    <property type="match status" value="1"/>
</dbReference>
<name>A0A7J6GP94_CANSA</name>
<accession>A0A7J6GP94</accession>
<evidence type="ECO:0000256" key="1">
    <source>
        <dbReference type="ARBA" id="ARBA00022705"/>
    </source>
</evidence>